<dbReference type="InterPro" id="IPR015590">
    <property type="entry name" value="Aldehyde_DH_dom"/>
</dbReference>
<evidence type="ECO:0000259" key="6">
    <source>
        <dbReference type="Pfam" id="PF00171"/>
    </source>
</evidence>
<keyword evidence="8" id="KW-1185">Reference proteome</keyword>
<feature type="domain" description="Aldehyde dehydrogenase" evidence="6">
    <location>
        <begin position="40"/>
        <end position="497"/>
    </location>
</feature>
<dbReference type="InterPro" id="IPR029510">
    <property type="entry name" value="Ald_DH_CS_GLU"/>
</dbReference>
<dbReference type="Pfam" id="PF00171">
    <property type="entry name" value="Aldedh"/>
    <property type="match status" value="1"/>
</dbReference>
<dbReference type="Gene3D" id="3.40.309.10">
    <property type="entry name" value="Aldehyde Dehydrogenase, Chain A, domain 2"/>
    <property type="match status" value="1"/>
</dbReference>
<evidence type="ECO:0000256" key="4">
    <source>
        <dbReference type="RuleBase" id="RU003345"/>
    </source>
</evidence>
<dbReference type="InterPro" id="IPR016161">
    <property type="entry name" value="Ald_DH/histidinol_DH"/>
</dbReference>
<comment type="similarity">
    <text evidence="1 4">Belongs to the aldehyde dehydrogenase family.</text>
</comment>
<evidence type="ECO:0000313" key="8">
    <source>
        <dbReference type="Proteomes" id="UP001296873"/>
    </source>
</evidence>
<dbReference type="PROSITE" id="PS00687">
    <property type="entry name" value="ALDEHYDE_DEHYDR_GLU"/>
    <property type="match status" value="1"/>
</dbReference>
<dbReference type="InterPro" id="IPR016162">
    <property type="entry name" value="Ald_DH_N"/>
</dbReference>
<name>A0ABS1DJE9_9PROT</name>
<evidence type="ECO:0000256" key="3">
    <source>
        <dbReference type="PROSITE-ProRule" id="PRU10007"/>
    </source>
</evidence>
<dbReference type="CDD" id="cd07097">
    <property type="entry name" value="ALDH_KGSADH-YcbD"/>
    <property type="match status" value="1"/>
</dbReference>
<feature type="active site" evidence="3">
    <location>
        <position position="272"/>
    </location>
</feature>
<dbReference type="PANTHER" id="PTHR42804:SF1">
    <property type="entry name" value="ALDEHYDE DEHYDROGENASE-RELATED"/>
    <property type="match status" value="1"/>
</dbReference>
<dbReference type="EMBL" id="NRRL01000075">
    <property type="protein sequence ID" value="MBK1670116.1"/>
    <property type="molecule type" value="Genomic_DNA"/>
</dbReference>
<dbReference type="Gene3D" id="3.40.605.10">
    <property type="entry name" value="Aldehyde Dehydrogenase, Chain A, domain 1"/>
    <property type="match status" value="1"/>
</dbReference>
<comment type="caution">
    <text evidence="7">The sequence shown here is derived from an EMBL/GenBank/DDBJ whole genome shotgun (WGS) entry which is preliminary data.</text>
</comment>
<gene>
    <name evidence="7" type="ORF">CKO28_18945</name>
</gene>
<evidence type="ECO:0000256" key="1">
    <source>
        <dbReference type="ARBA" id="ARBA00009986"/>
    </source>
</evidence>
<sequence>MGGEGTRQRRALPAKPRDRKELPLARADYGNLIAGDWHTEGEAVANVNPSDLDDTIATYAFASAEDTHAAVDAAKRAFPQWAGLTPEQRQAPLEFIGDELIRRKDEIGRLLSREEGKPLAEGVGEVARAGQFFKFYGGEALRLHGDFTQSVRPGVEVEVRREPLGVVGLITPWNFPAAIPAWKIAPALAYGNAVVFKPAELVPGTAWALAEIISRSGLPEGLFNLVMGRGKDVGEAILSARDVAAVSFTGSAATGGHIARRCAETMKKVQLEMGGKNPLVVLDDADLETAAAAALNGYSGTGQKCTASSRLVVQEGIHDRFVDALSDKLAGYTVGHALDPETKCGPVVDETQLQQDLDYIALGQQEGAELVTGGQLLNRATRGHYLAPALFTGTRNDMRINREEIFGPVCAVIRVKDYAEALAVANDTEYGLTSAICTDSLKRASHFKANSRSGIVTVNLPTGGMDYHVPFGGMKASSYGPREQGQYARDFYTTTKTAYTKP</sequence>
<evidence type="ECO:0000313" key="7">
    <source>
        <dbReference type="EMBL" id="MBK1670116.1"/>
    </source>
</evidence>
<reference evidence="7 8" key="1">
    <citation type="journal article" date="2020" name="Microorganisms">
        <title>Osmotic Adaptation and Compatible Solute Biosynthesis of Phototrophic Bacteria as Revealed from Genome Analyses.</title>
        <authorList>
            <person name="Imhoff J.F."/>
            <person name="Rahn T."/>
            <person name="Kunzel S."/>
            <person name="Keller A."/>
            <person name="Neulinger S.C."/>
        </authorList>
    </citation>
    <scope>NUCLEOTIDE SEQUENCE [LARGE SCALE GENOMIC DNA]</scope>
    <source>
        <strain evidence="7 8">DSM 9895</strain>
    </source>
</reference>
<evidence type="ECO:0000256" key="5">
    <source>
        <dbReference type="SAM" id="MobiDB-lite"/>
    </source>
</evidence>
<accession>A0ABS1DJE9</accession>
<feature type="region of interest" description="Disordered" evidence="5">
    <location>
        <begin position="1"/>
        <end position="23"/>
    </location>
</feature>
<evidence type="ECO:0000256" key="2">
    <source>
        <dbReference type="ARBA" id="ARBA00023002"/>
    </source>
</evidence>
<dbReference type="SUPFAM" id="SSF53720">
    <property type="entry name" value="ALDH-like"/>
    <property type="match status" value="1"/>
</dbReference>
<proteinExistence type="inferred from homology"/>
<dbReference type="PANTHER" id="PTHR42804">
    <property type="entry name" value="ALDEHYDE DEHYDROGENASE"/>
    <property type="match status" value="1"/>
</dbReference>
<keyword evidence="2 4" id="KW-0560">Oxidoreductase</keyword>
<dbReference type="Proteomes" id="UP001296873">
    <property type="component" value="Unassembled WGS sequence"/>
</dbReference>
<organism evidence="7 8">
    <name type="scientific">Rhodovibrio sodomensis</name>
    <dbReference type="NCBI Taxonomy" id="1088"/>
    <lineage>
        <taxon>Bacteria</taxon>
        <taxon>Pseudomonadati</taxon>
        <taxon>Pseudomonadota</taxon>
        <taxon>Alphaproteobacteria</taxon>
        <taxon>Rhodospirillales</taxon>
        <taxon>Rhodovibrionaceae</taxon>
        <taxon>Rhodovibrio</taxon>
    </lineage>
</organism>
<protein>
    <submittedName>
        <fullName evidence="7">Aldehyde dehydrogenase family protein</fullName>
    </submittedName>
</protein>
<dbReference type="InterPro" id="IPR016163">
    <property type="entry name" value="Ald_DH_C"/>
</dbReference>